<proteinExistence type="predicted"/>
<dbReference type="Proteomes" id="UP001523566">
    <property type="component" value="Unassembled WGS sequence"/>
</dbReference>
<dbReference type="EMBL" id="JAMZFW010000009">
    <property type="protein sequence ID" value="MCP1102316.1"/>
    <property type="molecule type" value="Genomic_DNA"/>
</dbReference>
<dbReference type="RefSeq" id="WP_262066099.1">
    <property type="nucleotide sequence ID" value="NZ_JAMXOD010000009.1"/>
</dbReference>
<dbReference type="PROSITE" id="PS01332">
    <property type="entry name" value="HTH_RRF2_1"/>
    <property type="match status" value="1"/>
</dbReference>
<dbReference type="InterPro" id="IPR036388">
    <property type="entry name" value="WH-like_DNA-bd_sf"/>
</dbReference>
<dbReference type="Pfam" id="PF02082">
    <property type="entry name" value="Rrf2"/>
    <property type="match status" value="1"/>
</dbReference>
<evidence type="ECO:0000313" key="3">
    <source>
        <dbReference type="Proteomes" id="UP001523566"/>
    </source>
</evidence>
<sequence length="147" mass="16529">MSVSTKGRYGLYGMVDLSVCPKDVPVPLVSIAKRQGISLNYLEQVFGALRKAGLVKSIKGPNGGYLLNRQPEEISCREVLEILEGDISTAGKKLIIKEGNICQETVKEVVWDKLDNLVLTFLENLTLAELRDEFKKKEYESEPMYYI</sequence>
<dbReference type="Gene3D" id="1.10.10.10">
    <property type="entry name" value="Winged helix-like DNA-binding domain superfamily/Winged helix DNA-binding domain"/>
    <property type="match status" value="1"/>
</dbReference>
<gene>
    <name evidence="2" type="ORF">NK125_07830</name>
</gene>
<accession>A0ABT1E915</accession>
<organism evidence="2 3">
    <name type="scientific">Aequitasia blattaphilus</name>
    <dbReference type="NCBI Taxonomy" id="2949332"/>
    <lineage>
        <taxon>Bacteria</taxon>
        <taxon>Bacillati</taxon>
        <taxon>Bacillota</taxon>
        <taxon>Clostridia</taxon>
        <taxon>Lachnospirales</taxon>
        <taxon>Lachnospiraceae</taxon>
        <taxon>Aequitasia</taxon>
    </lineage>
</organism>
<keyword evidence="1" id="KW-0238">DNA-binding</keyword>
<name>A0ABT1E915_9FIRM</name>
<comment type="caution">
    <text evidence="2">The sequence shown here is derived from an EMBL/GenBank/DDBJ whole genome shotgun (WGS) entry which is preliminary data.</text>
</comment>
<dbReference type="SUPFAM" id="SSF46785">
    <property type="entry name" value="Winged helix' DNA-binding domain"/>
    <property type="match status" value="1"/>
</dbReference>
<dbReference type="PROSITE" id="PS51197">
    <property type="entry name" value="HTH_RRF2_2"/>
    <property type="match status" value="1"/>
</dbReference>
<dbReference type="InterPro" id="IPR000944">
    <property type="entry name" value="Tscrpt_reg_Rrf2"/>
</dbReference>
<dbReference type="NCBIfam" id="TIGR00738">
    <property type="entry name" value="rrf2_super"/>
    <property type="match status" value="1"/>
</dbReference>
<dbReference type="PANTHER" id="PTHR33221:SF5">
    <property type="entry name" value="HTH-TYPE TRANSCRIPTIONAL REGULATOR ISCR"/>
    <property type="match status" value="1"/>
</dbReference>
<protein>
    <submittedName>
        <fullName evidence="2">Rrf2 family transcriptional regulator</fullName>
    </submittedName>
</protein>
<evidence type="ECO:0000256" key="1">
    <source>
        <dbReference type="ARBA" id="ARBA00023125"/>
    </source>
</evidence>
<dbReference type="InterPro" id="IPR036390">
    <property type="entry name" value="WH_DNA-bd_sf"/>
</dbReference>
<reference evidence="2 3" key="1">
    <citation type="journal article" date="2022" name="Genome Biol. Evol.">
        <title>Host diet, physiology and behaviors set the stage for Lachnospiraceae cladogenesis.</title>
        <authorList>
            <person name="Vera-Ponce De Leon A."/>
            <person name="Schneider M."/>
            <person name="Jahnes B.C."/>
            <person name="Sadowski V."/>
            <person name="Camuy-Velez L.A."/>
            <person name="Duan J."/>
            <person name="Sabree Z.L."/>
        </authorList>
    </citation>
    <scope>NUCLEOTIDE SEQUENCE [LARGE SCALE GENOMIC DNA]</scope>
    <source>
        <strain evidence="2 3">PAL113</strain>
    </source>
</reference>
<dbReference type="PANTHER" id="PTHR33221">
    <property type="entry name" value="WINGED HELIX-TURN-HELIX TRANSCRIPTIONAL REGULATOR, RRF2 FAMILY"/>
    <property type="match status" value="1"/>
</dbReference>
<dbReference type="InterPro" id="IPR030489">
    <property type="entry name" value="TR_Rrf2-type_CS"/>
</dbReference>
<keyword evidence="3" id="KW-1185">Reference proteome</keyword>
<evidence type="ECO:0000313" key="2">
    <source>
        <dbReference type="EMBL" id="MCP1102316.1"/>
    </source>
</evidence>